<dbReference type="EC" id="2.4.1.-" evidence="3"/>
<keyword evidence="1 3" id="KW-0328">Glycosyltransferase</keyword>
<organism evidence="3 4">
    <name type="scientific">Nitrospira moscoviensis</name>
    <dbReference type="NCBI Taxonomy" id="42253"/>
    <lineage>
        <taxon>Bacteria</taxon>
        <taxon>Pseudomonadati</taxon>
        <taxon>Nitrospirota</taxon>
        <taxon>Nitrospiria</taxon>
        <taxon>Nitrospirales</taxon>
        <taxon>Nitrospiraceae</taxon>
        <taxon>Nitrospira</taxon>
    </lineage>
</organism>
<dbReference type="InterPro" id="IPR004629">
    <property type="entry name" value="WecG_TagA_CpsF"/>
</dbReference>
<protein>
    <submittedName>
        <fullName evidence="3">Glycosyltransferase, WecB/TagA/CpsF family</fullName>
        <ecNumber evidence="3">2.4.1.-</ecNumber>
    </submittedName>
</protein>
<dbReference type="AlphaFoldDB" id="A0A0K2GKI0"/>
<dbReference type="GO" id="GO:0016758">
    <property type="term" value="F:hexosyltransferase activity"/>
    <property type="evidence" value="ECO:0007669"/>
    <property type="project" value="TreeGrafter"/>
</dbReference>
<name>A0A0K2GKI0_NITMO</name>
<evidence type="ECO:0000313" key="3">
    <source>
        <dbReference type="EMBL" id="ALA61137.1"/>
    </source>
</evidence>
<keyword evidence="4" id="KW-1185">Reference proteome</keyword>
<dbReference type="PANTHER" id="PTHR34136">
    <property type="match status" value="1"/>
</dbReference>
<keyword evidence="2 3" id="KW-0808">Transferase</keyword>
<proteinExistence type="predicted"/>
<dbReference type="PANTHER" id="PTHR34136:SF1">
    <property type="entry name" value="UDP-N-ACETYL-D-MANNOSAMINURONIC ACID TRANSFERASE"/>
    <property type="match status" value="1"/>
</dbReference>
<evidence type="ECO:0000313" key="4">
    <source>
        <dbReference type="Proteomes" id="UP000069205"/>
    </source>
</evidence>
<dbReference type="Pfam" id="PF03808">
    <property type="entry name" value="Glyco_tran_WecG"/>
    <property type="match status" value="1"/>
</dbReference>
<dbReference type="STRING" id="42253.NITMOv2_4768"/>
<dbReference type="PATRIC" id="fig|42253.5.peg.4700"/>
<sequence>MTPTRIEILGVPVDCLTMDRTVELAASILAGDKPHSVVAVNPEKVMRARRDPALRGQLRRANVLIPDGIGVVMAARILGLGRLRRVPGSELMPRLCELAARRGYRVFLFGAAPDVNERAAQVLCERYPGLIVAGTQHGFLADSEMPAFIERINRLQVDLLFVALGSPKQEDWMDRFVPRLRVKICQGVGGTFDVLAGRVRRAPAAFRAVHLEWFYRLVSNPRRLRRQAALPLFAVQILKQRVCG</sequence>
<evidence type="ECO:0000256" key="2">
    <source>
        <dbReference type="ARBA" id="ARBA00022679"/>
    </source>
</evidence>
<dbReference type="Proteomes" id="UP000069205">
    <property type="component" value="Chromosome"/>
</dbReference>
<dbReference type="EMBL" id="CP011801">
    <property type="protein sequence ID" value="ALA61137.1"/>
    <property type="molecule type" value="Genomic_DNA"/>
</dbReference>
<reference evidence="3 4" key="1">
    <citation type="journal article" date="2015" name="Proc. Natl. Acad. Sci. U.S.A.">
        <title>Expanded metabolic versatility of ubiquitous nitrite-oxidizing bacteria from the genus Nitrospira.</title>
        <authorList>
            <person name="Koch H."/>
            <person name="Lucker S."/>
            <person name="Albertsen M."/>
            <person name="Kitzinger K."/>
            <person name="Herbold C."/>
            <person name="Spieck E."/>
            <person name="Nielsen P.H."/>
            <person name="Wagner M."/>
            <person name="Daims H."/>
        </authorList>
    </citation>
    <scope>NUCLEOTIDE SEQUENCE [LARGE SCALE GENOMIC DNA]</scope>
    <source>
        <strain evidence="3 4">NSP M-1</strain>
    </source>
</reference>
<dbReference type="CDD" id="cd06533">
    <property type="entry name" value="Glyco_transf_WecG_TagA"/>
    <property type="match status" value="1"/>
</dbReference>
<dbReference type="RefSeq" id="WP_202967291.1">
    <property type="nucleotide sequence ID" value="NZ_CP011801.1"/>
</dbReference>
<accession>A0A0K2GKI0</accession>
<gene>
    <name evidence="3" type="ORF">NITMOv2_4768</name>
</gene>
<dbReference type="NCBIfam" id="TIGR00696">
    <property type="entry name" value="wecG_tagA_cpsF"/>
    <property type="match status" value="1"/>
</dbReference>
<evidence type="ECO:0000256" key="1">
    <source>
        <dbReference type="ARBA" id="ARBA00022676"/>
    </source>
</evidence>
<dbReference type="KEGG" id="nmv:NITMOv2_4768"/>